<reference evidence="4" key="1">
    <citation type="submission" date="2016-04" db="EMBL/GenBank/DDBJ databases">
        <authorList>
            <person name="Tagini F."/>
        </authorList>
    </citation>
    <scope>NUCLEOTIDE SEQUENCE [LARGE SCALE GENOMIC DNA]</scope>
    <source>
        <strain evidence="4">CHUV0807</strain>
    </source>
</reference>
<dbReference type="PANTHER" id="PTHR37483">
    <property type="entry name" value="UPF0125 PROTEIN RATB"/>
    <property type="match status" value="1"/>
</dbReference>
<dbReference type="InterPro" id="IPR016155">
    <property type="entry name" value="Mopterin_synth/thiamin_S_b"/>
</dbReference>
<dbReference type="Proteomes" id="UP000190837">
    <property type="component" value="Unassembled WGS sequence"/>
</dbReference>
<dbReference type="Pfam" id="PF03658">
    <property type="entry name" value="Ub-RnfH"/>
    <property type="match status" value="1"/>
</dbReference>
<organism evidence="3 4">
    <name type="scientific">Cardiobacterium hominis</name>
    <dbReference type="NCBI Taxonomy" id="2718"/>
    <lineage>
        <taxon>Bacteria</taxon>
        <taxon>Pseudomonadati</taxon>
        <taxon>Pseudomonadota</taxon>
        <taxon>Gammaproteobacteria</taxon>
        <taxon>Cardiobacteriales</taxon>
        <taxon>Cardiobacteriaceae</taxon>
        <taxon>Cardiobacterium</taxon>
    </lineage>
</organism>
<gene>
    <name evidence="3" type="ORF">CHUV0807_0280</name>
</gene>
<evidence type="ECO:0000313" key="3">
    <source>
        <dbReference type="EMBL" id="SAM57393.1"/>
    </source>
</evidence>
<sequence>MTTIRVEIAYAEPERQKIITLTMNEGATLKQAVERSGMVRFFPHLDLQQATFGVFSLPRPLDYVLRDGDRVEIYRPLIADPKEMRRQRARQR</sequence>
<protein>
    <recommendedName>
        <fullName evidence="2">UPF0125 protein CHUV0807_0280</fullName>
    </recommendedName>
</protein>
<evidence type="ECO:0000313" key="4">
    <source>
        <dbReference type="Proteomes" id="UP000190837"/>
    </source>
</evidence>
<dbReference type="NCBIfam" id="NF002490">
    <property type="entry name" value="PRK01777.1"/>
    <property type="match status" value="1"/>
</dbReference>
<name>A0A1C3H252_9GAMM</name>
<dbReference type="SUPFAM" id="SSF54285">
    <property type="entry name" value="MoaD/ThiS"/>
    <property type="match status" value="1"/>
</dbReference>
<dbReference type="PANTHER" id="PTHR37483:SF1">
    <property type="entry name" value="UPF0125 PROTEIN RATB"/>
    <property type="match status" value="1"/>
</dbReference>
<dbReference type="RefSeq" id="WP_079539082.1">
    <property type="nucleotide sequence ID" value="NZ_CP171111.1"/>
</dbReference>
<proteinExistence type="inferred from homology"/>
<dbReference type="InterPro" id="IPR005346">
    <property type="entry name" value="RnfH"/>
</dbReference>
<evidence type="ECO:0000256" key="2">
    <source>
        <dbReference type="HAMAP-Rule" id="MF_00460"/>
    </source>
</evidence>
<comment type="similarity">
    <text evidence="1 2">Belongs to the UPF0125 (RnfH) family.</text>
</comment>
<accession>A0A1C3H252</accession>
<evidence type="ECO:0000256" key="1">
    <source>
        <dbReference type="ARBA" id="ARBA00010645"/>
    </source>
</evidence>
<dbReference type="InterPro" id="IPR037021">
    <property type="entry name" value="RnfH_sf"/>
</dbReference>
<dbReference type="Gene3D" id="3.10.20.280">
    <property type="entry name" value="RnfH-like"/>
    <property type="match status" value="1"/>
</dbReference>
<dbReference type="AlphaFoldDB" id="A0A1C3H252"/>
<dbReference type="EMBL" id="FKLO01000016">
    <property type="protein sequence ID" value="SAM57393.1"/>
    <property type="molecule type" value="Genomic_DNA"/>
</dbReference>
<dbReference type="HAMAP" id="MF_00460">
    <property type="entry name" value="UPF0125_RnfH"/>
    <property type="match status" value="1"/>
</dbReference>